<dbReference type="PROSITE" id="PS50076">
    <property type="entry name" value="DNAJ_2"/>
    <property type="match status" value="1"/>
</dbReference>
<comment type="caution">
    <text evidence="3">The sequence shown here is derived from an EMBL/GenBank/DDBJ whole genome shotgun (WGS) entry which is preliminary data.</text>
</comment>
<evidence type="ECO:0000259" key="2">
    <source>
        <dbReference type="PROSITE" id="PS50076"/>
    </source>
</evidence>
<dbReference type="InterPro" id="IPR036869">
    <property type="entry name" value="J_dom_sf"/>
</dbReference>
<dbReference type="GO" id="GO:0005737">
    <property type="term" value="C:cytoplasm"/>
    <property type="evidence" value="ECO:0007669"/>
    <property type="project" value="TreeGrafter"/>
</dbReference>
<proteinExistence type="predicted"/>
<dbReference type="OrthoDB" id="436519at2759"/>
<gene>
    <name evidence="3" type="ORF">G6F64_001098</name>
</gene>
<protein>
    <recommendedName>
        <fullName evidence="2">J domain-containing protein</fullName>
    </recommendedName>
</protein>
<evidence type="ECO:0000313" key="4">
    <source>
        <dbReference type="Proteomes" id="UP000716291"/>
    </source>
</evidence>
<keyword evidence="4" id="KW-1185">Reference proteome</keyword>
<dbReference type="PROSITE" id="PS00636">
    <property type="entry name" value="DNAJ_1"/>
    <property type="match status" value="1"/>
</dbReference>
<dbReference type="AlphaFoldDB" id="A0A9P7BWN4"/>
<dbReference type="InterPro" id="IPR018253">
    <property type="entry name" value="DnaJ_domain_CS"/>
</dbReference>
<dbReference type="CDD" id="cd06257">
    <property type="entry name" value="DnaJ"/>
    <property type="match status" value="1"/>
</dbReference>
<dbReference type="InterPro" id="IPR001623">
    <property type="entry name" value="DnaJ_domain"/>
</dbReference>
<dbReference type="EMBL" id="JAANQT010000079">
    <property type="protein sequence ID" value="KAG1314888.1"/>
    <property type="molecule type" value="Genomic_DNA"/>
</dbReference>
<evidence type="ECO:0000256" key="1">
    <source>
        <dbReference type="ARBA" id="ARBA00023186"/>
    </source>
</evidence>
<dbReference type="PANTHER" id="PTHR44500">
    <property type="entry name" value="DNAJ HOMOLOG SUBFAMILY C MEMBER 12"/>
    <property type="match status" value="1"/>
</dbReference>
<sequence>MQSIFELEKEEDLYSILGCVDSSSPEQIKAEYKSLALLHHPDKNRSNSNEFKKIQSAYNILGNPSTRAQYDRWKASGIIIPFSDFIQLGAHTQSVHWQALPSQLVLTDNNSDNKSDIVEGIRSAPSIVSQLPRVKIESTDGFWKTKKNYVINDRSS</sequence>
<accession>A0A9P7BWN4</accession>
<dbReference type="SMART" id="SM00271">
    <property type="entry name" value="DnaJ"/>
    <property type="match status" value="1"/>
</dbReference>
<keyword evidence="1" id="KW-0143">Chaperone</keyword>
<dbReference type="PRINTS" id="PR00625">
    <property type="entry name" value="JDOMAIN"/>
</dbReference>
<dbReference type="Gene3D" id="1.10.287.110">
    <property type="entry name" value="DnaJ domain"/>
    <property type="match status" value="1"/>
</dbReference>
<reference evidence="3" key="1">
    <citation type="journal article" date="2020" name="Microb. Genom.">
        <title>Genetic diversity of clinical and environmental Mucorales isolates obtained from an investigation of mucormycosis cases among solid organ transplant recipients.</title>
        <authorList>
            <person name="Nguyen M.H."/>
            <person name="Kaul D."/>
            <person name="Muto C."/>
            <person name="Cheng S.J."/>
            <person name="Richter R.A."/>
            <person name="Bruno V.M."/>
            <person name="Liu G."/>
            <person name="Beyhan S."/>
            <person name="Sundermann A.J."/>
            <person name="Mounaud S."/>
            <person name="Pasculle A.W."/>
            <person name="Nierman W.C."/>
            <person name="Driscoll E."/>
            <person name="Cumbie R."/>
            <person name="Clancy C.J."/>
            <person name="Dupont C.L."/>
        </authorList>
    </citation>
    <scope>NUCLEOTIDE SEQUENCE</scope>
    <source>
        <strain evidence="3">GL11</strain>
    </source>
</reference>
<dbReference type="InterPro" id="IPR029827">
    <property type="entry name" value="JDP1-like"/>
</dbReference>
<name>A0A9P7BWN4_RHIOR</name>
<dbReference type="PANTHER" id="PTHR44500:SF1">
    <property type="entry name" value="DNAJ HOMOLOG SUBFAMILY C MEMBER 12"/>
    <property type="match status" value="1"/>
</dbReference>
<dbReference type="Pfam" id="PF00226">
    <property type="entry name" value="DnaJ"/>
    <property type="match status" value="1"/>
</dbReference>
<feature type="domain" description="J" evidence="2">
    <location>
        <begin position="12"/>
        <end position="74"/>
    </location>
</feature>
<organism evidence="3 4">
    <name type="scientific">Rhizopus oryzae</name>
    <name type="common">Mucormycosis agent</name>
    <name type="synonym">Rhizopus arrhizus var. delemar</name>
    <dbReference type="NCBI Taxonomy" id="64495"/>
    <lineage>
        <taxon>Eukaryota</taxon>
        <taxon>Fungi</taxon>
        <taxon>Fungi incertae sedis</taxon>
        <taxon>Mucoromycota</taxon>
        <taxon>Mucoromycotina</taxon>
        <taxon>Mucoromycetes</taxon>
        <taxon>Mucorales</taxon>
        <taxon>Mucorineae</taxon>
        <taxon>Rhizopodaceae</taxon>
        <taxon>Rhizopus</taxon>
    </lineage>
</organism>
<dbReference type="SUPFAM" id="SSF46565">
    <property type="entry name" value="Chaperone J-domain"/>
    <property type="match status" value="1"/>
</dbReference>
<evidence type="ECO:0000313" key="3">
    <source>
        <dbReference type="EMBL" id="KAG1314888.1"/>
    </source>
</evidence>
<dbReference type="Proteomes" id="UP000716291">
    <property type="component" value="Unassembled WGS sequence"/>
</dbReference>